<name>A0AAE1KEI8_PETCI</name>
<dbReference type="Proteomes" id="UP001286313">
    <property type="component" value="Unassembled WGS sequence"/>
</dbReference>
<reference evidence="2" key="1">
    <citation type="submission" date="2023-10" db="EMBL/GenBank/DDBJ databases">
        <title>Genome assemblies of two species of porcelain crab, Petrolisthes cinctipes and Petrolisthes manimaculis (Anomura: Porcellanidae).</title>
        <authorList>
            <person name="Angst P."/>
        </authorList>
    </citation>
    <scope>NUCLEOTIDE SEQUENCE</scope>
    <source>
        <strain evidence="2">PB745_01</strain>
        <tissue evidence="2">Gill</tissue>
    </source>
</reference>
<accession>A0AAE1KEI8</accession>
<evidence type="ECO:0000313" key="2">
    <source>
        <dbReference type="EMBL" id="KAK3871419.1"/>
    </source>
</evidence>
<feature type="signal peptide" evidence="1">
    <location>
        <begin position="1"/>
        <end position="26"/>
    </location>
</feature>
<organism evidence="2 3">
    <name type="scientific">Petrolisthes cinctipes</name>
    <name type="common">Flat porcelain crab</name>
    <dbReference type="NCBI Taxonomy" id="88211"/>
    <lineage>
        <taxon>Eukaryota</taxon>
        <taxon>Metazoa</taxon>
        <taxon>Ecdysozoa</taxon>
        <taxon>Arthropoda</taxon>
        <taxon>Crustacea</taxon>
        <taxon>Multicrustacea</taxon>
        <taxon>Malacostraca</taxon>
        <taxon>Eumalacostraca</taxon>
        <taxon>Eucarida</taxon>
        <taxon>Decapoda</taxon>
        <taxon>Pleocyemata</taxon>
        <taxon>Anomura</taxon>
        <taxon>Galatheoidea</taxon>
        <taxon>Porcellanidae</taxon>
        <taxon>Petrolisthes</taxon>
    </lineage>
</organism>
<dbReference type="EMBL" id="JAWQEG010002511">
    <property type="protein sequence ID" value="KAK3871419.1"/>
    <property type="molecule type" value="Genomic_DNA"/>
</dbReference>
<proteinExistence type="predicted"/>
<sequence>MENLMHLARLNHLKVYLFWFDLAAVAQLTFLPGVFEEVNNAETKECAALFTRFLYNTINLCHTRFKALGEERGS</sequence>
<keyword evidence="3" id="KW-1185">Reference proteome</keyword>
<keyword evidence="1" id="KW-0732">Signal</keyword>
<dbReference type="AlphaFoldDB" id="A0AAE1KEI8"/>
<protein>
    <submittedName>
        <fullName evidence="2">Uncharacterized protein</fullName>
    </submittedName>
</protein>
<evidence type="ECO:0000313" key="3">
    <source>
        <dbReference type="Proteomes" id="UP001286313"/>
    </source>
</evidence>
<feature type="chain" id="PRO_5041944921" evidence="1">
    <location>
        <begin position="27"/>
        <end position="74"/>
    </location>
</feature>
<gene>
    <name evidence="2" type="ORF">Pcinc_023434</name>
</gene>
<evidence type="ECO:0000256" key="1">
    <source>
        <dbReference type="SAM" id="SignalP"/>
    </source>
</evidence>
<comment type="caution">
    <text evidence="2">The sequence shown here is derived from an EMBL/GenBank/DDBJ whole genome shotgun (WGS) entry which is preliminary data.</text>
</comment>